<dbReference type="Proteomes" id="UP000315759">
    <property type="component" value="Unassembled WGS sequence"/>
</dbReference>
<evidence type="ECO:0000313" key="2">
    <source>
        <dbReference type="EMBL" id="TQR85683.1"/>
    </source>
</evidence>
<comment type="caution">
    <text evidence="2">The sequence shown here is derived from an EMBL/GenBank/DDBJ whole genome shotgun (WGS) entry which is preliminary data.</text>
</comment>
<dbReference type="RefSeq" id="WP_142552891.1">
    <property type="nucleotide sequence ID" value="NZ_VIFX01000018.1"/>
</dbReference>
<protein>
    <submittedName>
        <fullName evidence="2">Universal stress protein</fullName>
    </submittedName>
</protein>
<name>A0A544W0D1_9MYCO</name>
<feature type="domain" description="UspA" evidence="1">
    <location>
        <begin position="23"/>
        <end position="141"/>
    </location>
</feature>
<dbReference type="SUPFAM" id="SSF52402">
    <property type="entry name" value="Adenine nucleotide alpha hydrolases-like"/>
    <property type="match status" value="1"/>
</dbReference>
<organism evidence="2 3">
    <name type="scientific">Mycolicibacterium hodleri</name>
    <dbReference type="NCBI Taxonomy" id="49897"/>
    <lineage>
        <taxon>Bacteria</taxon>
        <taxon>Bacillati</taxon>
        <taxon>Actinomycetota</taxon>
        <taxon>Actinomycetes</taxon>
        <taxon>Mycobacteriales</taxon>
        <taxon>Mycobacteriaceae</taxon>
        <taxon>Mycolicibacterium</taxon>
    </lineage>
</organism>
<dbReference type="InterPro" id="IPR014729">
    <property type="entry name" value="Rossmann-like_a/b/a_fold"/>
</dbReference>
<gene>
    <name evidence="2" type="ORF">D8S82_15215</name>
</gene>
<reference evidence="2 3" key="1">
    <citation type="submission" date="2018-10" db="EMBL/GenBank/DDBJ databases">
        <title>Draft genome of Mycobacterium hodleri strain B.</title>
        <authorList>
            <person name="Amande T.J."/>
            <person name="Mcgenity T.J."/>
        </authorList>
    </citation>
    <scope>NUCLEOTIDE SEQUENCE [LARGE SCALE GENOMIC DNA]</scope>
    <source>
        <strain evidence="2 3">B</strain>
    </source>
</reference>
<sequence>MDLEVDRAARRDEIGDDDADASPIVVGVNRSVAARAAASWAAAEARDRGVAVRLVAVIAHDHERSQAEDSMRWARAAVERAAPTVRIDEAIRFGDPSDVLVAESACAAMVCVGTRHRIGTPLEPMVTAVVERAQSAVAVIRPENFTGLAGSGIVSVVLDDTPDNDTVVATAMREGRLRNAVVRQIDHRVNSWVRRFPDVPVEIVADGSGQVPHPRDGVRPRLAVMPQTDAARLVGAASPCYHPIAGYPDFSMLFVPTDRSRHHPYDAAPPDLDSKEPT</sequence>
<keyword evidence="3" id="KW-1185">Reference proteome</keyword>
<dbReference type="AlphaFoldDB" id="A0A544W0D1"/>
<evidence type="ECO:0000259" key="1">
    <source>
        <dbReference type="Pfam" id="PF00582"/>
    </source>
</evidence>
<accession>A0A544W0D1</accession>
<dbReference type="InterPro" id="IPR006016">
    <property type="entry name" value="UspA"/>
</dbReference>
<evidence type="ECO:0000313" key="3">
    <source>
        <dbReference type="Proteomes" id="UP000315759"/>
    </source>
</evidence>
<proteinExistence type="predicted"/>
<dbReference type="EMBL" id="VIFX01000018">
    <property type="protein sequence ID" value="TQR85683.1"/>
    <property type="molecule type" value="Genomic_DNA"/>
</dbReference>
<dbReference type="Pfam" id="PF00582">
    <property type="entry name" value="Usp"/>
    <property type="match status" value="1"/>
</dbReference>
<dbReference type="Gene3D" id="3.40.50.620">
    <property type="entry name" value="HUPs"/>
    <property type="match status" value="1"/>
</dbReference>